<protein>
    <recommendedName>
        <fullName evidence="3">DUF3347 domain-containing protein</fullName>
    </recommendedName>
</protein>
<dbReference type="OrthoDB" id="5513217at2"/>
<dbReference type="Proteomes" id="UP000185221">
    <property type="component" value="Unassembled WGS sequence"/>
</dbReference>
<dbReference type="AlphaFoldDB" id="A0A1N6E4J5"/>
<name>A0A1N6E4J5_9BACT</name>
<proteinExistence type="predicted"/>
<feature type="compositionally biased region" description="Basic and acidic residues" evidence="1">
    <location>
        <begin position="29"/>
        <end position="44"/>
    </location>
</feature>
<keyword evidence="5" id="KW-1185">Reference proteome</keyword>
<dbReference type="InterPro" id="IPR021782">
    <property type="entry name" value="DUF3347"/>
</dbReference>
<feature type="chain" id="PRO_5012613477" description="DUF3347 domain-containing protein" evidence="2">
    <location>
        <begin position="20"/>
        <end position="193"/>
    </location>
</feature>
<dbReference type="Pfam" id="PF11827">
    <property type="entry name" value="DUF3347"/>
    <property type="match status" value="1"/>
</dbReference>
<dbReference type="PROSITE" id="PS51257">
    <property type="entry name" value="PROKAR_LIPOPROTEIN"/>
    <property type="match status" value="1"/>
</dbReference>
<organism evidence="4 5">
    <name type="scientific">Algoriphagus halophilus</name>
    <dbReference type="NCBI Taxonomy" id="226505"/>
    <lineage>
        <taxon>Bacteria</taxon>
        <taxon>Pseudomonadati</taxon>
        <taxon>Bacteroidota</taxon>
        <taxon>Cytophagia</taxon>
        <taxon>Cytophagales</taxon>
        <taxon>Cyclobacteriaceae</taxon>
        <taxon>Algoriphagus</taxon>
    </lineage>
</organism>
<feature type="region of interest" description="Disordered" evidence="1">
    <location>
        <begin position="25"/>
        <end position="44"/>
    </location>
</feature>
<reference evidence="5" key="1">
    <citation type="submission" date="2016-11" db="EMBL/GenBank/DDBJ databases">
        <authorList>
            <person name="Varghese N."/>
            <person name="Submissions S."/>
        </authorList>
    </citation>
    <scope>NUCLEOTIDE SEQUENCE [LARGE SCALE GENOMIC DNA]</scope>
    <source>
        <strain evidence="5">DSM 15292</strain>
    </source>
</reference>
<dbReference type="EMBL" id="FSRC01000001">
    <property type="protein sequence ID" value="SIN77942.1"/>
    <property type="molecule type" value="Genomic_DNA"/>
</dbReference>
<dbReference type="STRING" id="226505.SAMN05444394_1708"/>
<evidence type="ECO:0000313" key="4">
    <source>
        <dbReference type="EMBL" id="SIN77942.1"/>
    </source>
</evidence>
<gene>
    <name evidence="4" type="ORF">SAMN05444394_1708</name>
</gene>
<evidence type="ECO:0000256" key="2">
    <source>
        <dbReference type="SAM" id="SignalP"/>
    </source>
</evidence>
<evidence type="ECO:0000256" key="1">
    <source>
        <dbReference type="SAM" id="MobiDB-lite"/>
    </source>
</evidence>
<evidence type="ECO:0000313" key="5">
    <source>
        <dbReference type="Proteomes" id="UP000185221"/>
    </source>
</evidence>
<accession>A0A1N6E4J5</accession>
<feature type="signal peptide" evidence="2">
    <location>
        <begin position="1"/>
        <end position="19"/>
    </location>
</feature>
<keyword evidence="2" id="KW-0732">Signal</keyword>
<feature type="domain" description="DUF3347" evidence="3">
    <location>
        <begin position="70"/>
        <end position="144"/>
    </location>
</feature>
<dbReference type="RefSeq" id="WP_084560896.1">
    <property type="nucleotide sequence ID" value="NZ_FSRC01000001.1"/>
</dbReference>
<sequence length="193" mass="21380">MKNLTKTLLIAMTISLAFACKQNDQTEGNEEHMNHTEEMDHENHDTMDHGSNSGSMASVSFEDKQVSEAVNAYLGLKDALVETNGEKAKEAANELLSILGNSSIEGKSEMEVEVKKIAETTDTDAQRVSFDVVSNQMIQLVKSSVLTEGKLYKQYCPMAKNNEGAFWLSVSNEIRNPYFGDKMLKCGSVEEEI</sequence>
<evidence type="ECO:0000259" key="3">
    <source>
        <dbReference type="Pfam" id="PF11827"/>
    </source>
</evidence>